<evidence type="ECO:0000256" key="1">
    <source>
        <dbReference type="ARBA" id="ARBA00004651"/>
    </source>
</evidence>
<keyword evidence="10" id="KW-1185">Reference proteome</keyword>
<keyword evidence="5 8" id="KW-0812">Transmembrane</keyword>
<feature type="transmembrane region" description="Helical" evidence="8">
    <location>
        <begin position="218"/>
        <end position="236"/>
    </location>
</feature>
<organism evidence="9 10">
    <name type="scientific">Tumebacillus amylolyticus</name>
    <dbReference type="NCBI Taxonomy" id="2801339"/>
    <lineage>
        <taxon>Bacteria</taxon>
        <taxon>Bacillati</taxon>
        <taxon>Bacillota</taxon>
        <taxon>Bacilli</taxon>
        <taxon>Bacillales</taxon>
        <taxon>Alicyclobacillaceae</taxon>
        <taxon>Tumebacillus</taxon>
    </lineage>
</organism>
<evidence type="ECO:0000256" key="4">
    <source>
        <dbReference type="ARBA" id="ARBA00022475"/>
    </source>
</evidence>
<evidence type="ECO:0000256" key="5">
    <source>
        <dbReference type="ARBA" id="ARBA00022692"/>
    </source>
</evidence>
<feature type="transmembrane region" description="Helical" evidence="8">
    <location>
        <begin position="140"/>
        <end position="159"/>
    </location>
</feature>
<evidence type="ECO:0000256" key="8">
    <source>
        <dbReference type="SAM" id="Phobius"/>
    </source>
</evidence>
<evidence type="ECO:0000313" key="10">
    <source>
        <dbReference type="Proteomes" id="UP000602284"/>
    </source>
</evidence>
<reference evidence="9 10" key="1">
    <citation type="submission" date="2021-01" db="EMBL/GenBank/DDBJ databases">
        <title>Tumebacillus sp. strain ITR2 16S ribosomal RNA gene Genome sequencing and assembly.</title>
        <authorList>
            <person name="Kang M."/>
        </authorList>
    </citation>
    <scope>NUCLEOTIDE SEQUENCE [LARGE SCALE GENOMIC DNA]</scope>
    <source>
        <strain evidence="9 10">ITR2</strain>
    </source>
</reference>
<sequence length="241" mass="25916">MSQSVVNSEERPSSSPITRGVLQALPVVMGYIPIGFAYGVLAGQAHLSLFSTLLMSFIVYAGSSQLIAAGLFASGQPMLSILFTTFIVNLRHLLMAAAVSPYLSRWPQAKRLLFATELTDETFALHSLQFAERVPGARQVFAVNVTSHLSWVLGSWLGFVANTMLTDVKPFGLDYALPAMFVALLLLQIHHVKAVGVALFSGIVAVVFQLLGFATWSVMLATVLGATLGVVLESWTNKQSG</sequence>
<evidence type="ECO:0000256" key="3">
    <source>
        <dbReference type="ARBA" id="ARBA00022448"/>
    </source>
</evidence>
<dbReference type="EMBL" id="JAEQNB010000002">
    <property type="protein sequence ID" value="MBL0386643.1"/>
    <property type="molecule type" value="Genomic_DNA"/>
</dbReference>
<keyword evidence="7 8" id="KW-0472">Membrane</keyword>
<keyword evidence="4" id="KW-1003">Cell membrane</keyword>
<feature type="transmembrane region" description="Helical" evidence="8">
    <location>
        <begin position="53"/>
        <end position="73"/>
    </location>
</feature>
<dbReference type="InterPro" id="IPR011606">
    <property type="entry name" value="Brnchd-chn_aa_trnsp_permease"/>
</dbReference>
<name>A0ABS1J8N5_9BACL</name>
<dbReference type="Proteomes" id="UP000602284">
    <property type="component" value="Unassembled WGS sequence"/>
</dbReference>
<comment type="caution">
    <text evidence="9">The sequence shown here is derived from an EMBL/GenBank/DDBJ whole genome shotgun (WGS) entry which is preliminary data.</text>
</comment>
<evidence type="ECO:0000256" key="2">
    <source>
        <dbReference type="ARBA" id="ARBA00010735"/>
    </source>
</evidence>
<proteinExistence type="inferred from homology"/>
<dbReference type="PANTHER" id="PTHR34979">
    <property type="entry name" value="INNER MEMBRANE PROTEIN YGAZ"/>
    <property type="match status" value="1"/>
</dbReference>
<evidence type="ECO:0000313" key="9">
    <source>
        <dbReference type="EMBL" id="MBL0386643.1"/>
    </source>
</evidence>
<dbReference type="PANTHER" id="PTHR34979:SF1">
    <property type="entry name" value="INNER MEMBRANE PROTEIN YGAZ"/>
    <property type="match status" value="1"/>
</dbReference>
<dbReference type="Pfam" id="PF03591">
    <property type="entry name" value="AzlC"/>
    <property type="match status" value="1"/>
</dbReference>
<keyword evidence="6 8" id="KW-1133">Transmembrane helix</keyword>
<comment type="similarity">
    <text evidence="2">Belongs to the AzlC family.</text>
</comment>
<keyword evidence="3" id="KW-0813">Transport</keyword>
<dbReference type="RefSeq" id="WP_201633492.1">
    <property type="nucleotide sequence ID" value="NZ_JAEQNB010000002.1"/>
</dbReference>
<comment type="subcellular location">
    <subcellularLocation>
        <location evidence="1">Cell membrane</location>
        <topology evidence="1">Multi-pass membrane protein</topology>
    </subcellularLocation>
</comment>
<feature type="transmembrane region" description="Helical" evidence="8">
    <location>
        <begin position="79"/>
        <end position="103"/>
    </location>
</feature>
<gene>
    <name evidence="9" type="ORF">JJB07_08265</name>
</gene>
<evidence type="ECO:0000256" key="7">
    <source>
        <dbReference type="ARBA" id="ARBA00023136"/>
    </source>
</evidence>
<feature type="transmembrane region" description="Helical" evidence="8">
    <location>
        <begin position="20"/>
        <end position="41"/>
    </location>
</feature>
<accession>A0ABS1J8N5</accession>
<evidence type="ECO:0000256" key="6">
    <source>
        <dbReference type="ARBA" id="ARBA00022989"/>
    </source>
</evidence>
<protein>
    <submittedName>
        <fullName evidence="9">AzlC family ABC transporter permease</fullName>
    </submittedName>
</protein>